<sequence length="39" mass="4740">MPIYYTPITQLNLHGHIAKKFFNKFGWVLMWFLSQNLKI</sequence>
<proteinExistence type="predicted"/>
<accession>A0ABN8TTC1</accession>
<reference evidence="1" key="1">
    <citation type="submission" date="2022-06" db="EMBL/GenBank/DDBJ databases">
        <authorList>
            <person name="Goudenege D."/>
            <person name="Le Roux F."/>
        </authorList>
    </citation>
    <scope>NUCLEOTIDE SEQUENCE</scope>
    <source>
        <strain evidence="1">12-063</strain>
    </source>
</reference>
<name>A0ABN8TTC1_9VIBR</name>
<evidence type="ECO:0000313" key="2">
    <source>
        <dbReference type="Proteomes" id="UP001152658"/>
    </source>
</evidence>
<protein>
    <submittedName>
        <fullName evidence="1">Uncharacterized protein</fullName>
    </submittedName>
</protein>
<dbReference type="EMBL" id="CALYLK010000132">
    <property type="protein sequence ID" value="CAH8221602.1"/>
    <property type="molecule type" value="Genomic_DNA"/>
</dbReference>
<dbReference type="Proteomes" id="UP001152658">
    <property type="component" value="Unassembled WGS sequence"/>
</dbReference>
<evidence type="ECO:0000313" key="1">
    <source>
        <dbReference type="EMBL" id="CAH8221602.1"/>
    </source>
</evidence>
<keyword evidence="2" id="KW-1185">Reference proteome</keyword>
<gene>
    <name evidence="1" type="ORF">VAE063_910099</name>
</gene>
<comment type="caution">
    <text evidence="1">The sequence shown here is derived from an EMBL/GenBank/DDBJ whole genome shotgun (WGS) entry which is preliminary data.</text>
</comment>
<organism evidence="1 2">
    <name type="scientific">Vibrio aestuarianus</name>
    <dbReference type="NCBI Taxonomy" id="28171"/>
    <lineage>
        <taxon>Bacteria</taxon>
        <taxon>Pseudomonadati</taxon>
        <taxon>Pseudomonadota</taxon>
        <taxon>Gammaproteobacteria</taxon>
        <taxon>Vibrionales</taxon>
        <taxon>Vibrionaceae</taxon>
        <taxon>Vibrio</taxon>
    </lineage>
</organism>